<dbReference type="AlphaFoldDB" id="A0A5P8E5D6"/>
<dbReference type="RefSeq" id="WP_111899287.1">
    <property type="nucleotide sequence ID" value="NZ_CP033459.1"/>
</dbReference>
<evidence type="ECO:0008006" key="3">
    <source>
        <dbReference type="Google" id="ProtNLM"/>
    </source>
</evidence>
<dbReference type="InterPro" id="IPR032427">
    <property type="entry name" value="P22_portal"/>
</dbReference>
<evidence type="ECO:0000313" key="1">
    <source>
        <dbReference type="EMBL" id="QFQ12215.1"/>
    </source>
</evidence>
<protein>
    <recommendedName>
        <fullName evidence="3">Phage portal protein</fullName>
    </recommendedName>
</protein>
<dbReference type="OrthoDB" id="1086227at2"/>
<keyword evidence="2" id="KW-1185">Reference proteome</keyword>
<dbReference type="KEGG" id="alq:C7Y71_003800"/>
<organism evidence="1 2">
    <name type="scientific">Pseudoprevotella muciniphila</name>
    <dbReference type="NCBI Taxonomy" id="2133944"/>
    <lineage>
        <taxon>Bacteria</taxon>
        <taxon>Pseudomonadati</taxon>
        <taxon>Bacteroidota</taxon>
        <taxon>Bacteroidia</taxon>
        <taxon>Bacteroidales</taxon>
        <taxon>Prevotellaceae</taxon>
        <taxon>Pseudoprevotella</taxon>
    </lineage>
</organism>
<dbReference type="Proteomes" id="UP000249375">
    <property type="component" value="Chromosome"/>
</dbReference>
<sequence>MKEKLRIAQECWAKMAAYRQERERCKRYTYGRQWDDPVTIDGETMSEAEYIRRQGSVPLKNNLIRRLVRNVIGVYRSQAEQHRCVARDPDEQPLADVMTNVLQCNMQLNRMDEVYARTLEELLIGGLVAHRKSFGWRNDRVDCWTDYVSPTAFFVDSDMHDFRGWDAQYVGELHDLSFGELCARFAHTTADYKRLRDIYAEAADNDSLAATWHDFGGQGDFPASFFLPSRQGACRVVELWYKDRRPRLRCHDRRNGNAYKTELGDLAAIEAENAVRKKNGDPEITTEWFIDNLWRYALLSPTGHVIEEGETPYAHHSHPYVFLAYPFIDGEVHSFVSDVIDQQRYVNRLITLQDWMIRSSAKGVLLFPEECLPEYASAQDIADEWARYNGVIFLKTKNNTVMPQQVNASTANTGIAELLNMQLGFFEDISGVSDALQGKVAFAGTSAQLYNQQTQNAKLSLLDMLDSFRNFTTEAAYKDLKNIVQYYDEPRVFNIAGHQPDTLRRIIYDPLRMRDVEMDLRVES</sequence>
<accession>A0A5P8E5D6</accession>
<reference evidence="1 2" key="1">
    <citation type="submission" date="2018-11" db="EMBL/GenBank/DDBJ databases">
        <authorList>
            <person name="Na S.W."/>
            <person name="Baik M."/>
        </authorList>
    </citation>
    <scope>NUCLEOTIDE SEQUENCE [LARGE SCALE GENOMIC DNA]</scope>
    <source>
        <strain evidence="1 2">E39</strain>
    </source>
</reference>
<dbReference type="EMBL" id="CP033459">
    <property type="protein sequence ID" value="QFQ12215.1"/>
    <property type="molecule type" value="Genomic_DNA"/>
</dbReference>
<name>A0A5P8E5D6_9BACT</name>
<evidence type="ECO:0000313" key="2">
    <source>
        <dbReference type="Proteomes" id="UP000249375"/>
    </source>
</evidence>
<gene>
    <name evidence="1" type="ORF">C7Y71_003800</name>
</gene>
<proteinExistence type="predicted"/>
<dbReference type="Pfam" id="PF16510">
    <property type="entry name" value="P22_portal"/>
    <property type="match status" value="1"/>
</dbReference>